<accession>A0ABY1Q2U5</accession>
<protein>
    <submittedName>
        <fullName evidence="1">Uncharacterized protein</fullName>
    </submittedName>
</protein>
<organism evidence="1 2">
    <name type="scientific">Noviherbaspirillum suwonense</name>
    <dbReference type="NCBI Taxonomy" id="1224511"/>
    <lineage>
        <taxon>Bacteria</taxon>
        <taxon>Pseudomonadati</taxon>
        <taxon>Pseudomonadota</taxon>
        <taxon>Betaproteobacteria</taxon>
        <taxon>Burkholderiales</taxon>
        <taxon>Oxalobacteraceae</taxon>
        <taxon>Noviherbaspirillum</taxon>
    </lineage>
</organism>
<dbReference type="Proteomes" id="UP001158049">
    <property type="component" value="Unassembled WGS sequence"/>
</dbReference>
<name>A0ABY1Q2U5_9BURK</name>
<proteinExistence type="predicted"/>
<sequence length="461" mass="51450">MAIVGLRLLPSMAIGRFGSSEHPLEAYELRFDENDPLGYRKIVPKTTFNIDHQTGEVINAYIPRNIKFRDGFQIRPVAPFIEVFALISDGTLVPLTYSLLEAEGLGLQNIEWNVNVGNLKVFRQTGDQNDKVLSKTGSFNDFELHKLNGICANFLEGKSIDFGSVRFIKPTLKFPEIRLRFIPPAGLVYGSSTLRYNMDENKDVIDPVFVGKEERIVYDTSRGKWRGFGKDNEASSTHHPTSPGDIYHGYWPDWNGRPISWGYLDDVCDGPVTIKLSRNDGTTLRAQAWISSAMPTFAPDSLPLRTVADELEQLILGPDVADEEVSIQSAAEIVRRALESIRFMNTTVMNGNVVSGRSNIARTLGTQDTSNFGREYEPIMAQSLVDNFGVIALHERIYSSLLSGSAPWFADVLRRPEEVGDLSDKGRRKMPPMLRGADGRALTLTRRQISQVVRAAVRGLL</sequence>
<comment type="caution">
    <text evidence="1">The sequence shown here is derived from an EMBL/GenBank/DDBJ whole genome shotgun (WGS) entry which is preliminary data.</text>
</comment>
<gene>
    <name evidence="1" type="ORF">SAMN06295970_1049</name>
</gene>
<evidence type="ECO:0000313" key="1">
    <source>
        <dbReference type="EMBL" id="SMP54415.1"/>
    </source>
</evidence>
<evidence type="ECO:0000313" key="2">
    <source>
        <dbReference type="Proteomes" id="UP001158049"/>
    </source>
</evidence>
<keyword evidence="2" id="KW-1185">Reference proteome</keyword>
<dbReference type="EMBL" id="FXUL01000004">
    <property type="protein sequence ID" value="SMP54415.1"/>
    <property type="molecule type" value="Genomic_DNA"/>
</dbReference>
<reference evidence="1 2" key="1">
    <citation type="submission" date="2017-05" db="EMBL/GenBank/DDBJ databases">
        <authorList>
            <person name="Varghese N."/>
            <person name="Submissions S."/>
        </authorList>
    </citation>
    <scope>NUCLEOTIDE SEQUENCE [LARGE SCALE GENOMIC DNA]</scope>
    <source>
        <strain evidence="1 2">DSM 26001</strain>
    </source>
</reference>
<dbReference type="RefSeq" id="WP_283441584.1">
    <property type="nucleotide sequence ID" value="NZ_FXUL01000004.1"/>
</dbReference>